<keyword evidence="5" id="KW-1185">Reference proteome</keyword>
<evidence type="ECO:0000313" key="5">
    <source>
        <dbReference type="Proteomes" id="UP000796880"/>
    </source>
</evidence>
<dbReference type="PANTHER" id="PTHR45934">
    <property type="entry name" value="FAD/NAD(P)-BINDING OXIDOREDUCTASE FAMILY PROTEIN"/>
    <property type="match status" value="1"/>
</dbReference>
<dbReference type="InterPro" id="IPR044560">
    <property type="entry name" value="MOase"/>
</dbReference>
<keyword evidence="2" id="KW-0503">Monooxygenase</keyword>
<dbReference type="Gene3D" id="3.50.50.60">
    <property type="entry name" value="FAD/NAD(P)-binding domain"/>
    <property type="match status" value="1"/>
</dbReference>
<comment type="caution">
    <text evidence="4">The sequence shown here is derived from an EMBL/GenBank/DDBJ whole genome shotgun (WGS) entry which is preliminary data.</text>
</comment>
<dbReference type="Proteomes" id="UP000796880">
    <property type="component" value="Unassembled WGS sequence"/>
</dbReference>
<evidence type="ECO:0008006" key="6">
    <source>
        <dbReference type="Google" id="ProtNLM"/>
    </source>
</evidence>
<dbReference type="GO" id="GO:0004497">
    <property type="term" value="F:monooxygenase activity"/>
    <property type="evidence" value="ECO:0007669"/>
    <property type="project" value="UniProtKB-KW"/>
</dbReference>
<dbReference type="AlphaFoldDB" id="A0A8K0DVX0"/>
<dbReference type="InterPro" id="IPR036188">
    <property type="entry name" value="FAD/NAD-bd_sf"/>
</dbReference>
<sequence length="256" mass="28312">MKNHGLAPSDLGVEAPNLYCPVWATIRSSVELSEIDRDGGNNDKGEADEHQKHSEYQIQSSSSVIGISNPGIRPQMFNMQPLHNLKMAIGLGRCSFGDILELYVFRHSLEKVRSVIENTKLEAFSSSPLRYRPSLELLSGNINKGDVCVTGDALHPMAPDIGQGGCYAFEDSVVLARCLGDALLEMNQNSIETREEYKKIEMGLKKYAKERRRRSFDLTSTANVVGSIQKSHGKVISFLREKFSASILACFAVEEG</sequence>
<dbReference type="OrthoDB" id="655030at2759"/>
<dbReference type="PANTHER" id="PTHR45934:SF28">
    <property type="entry name" value="OS03G0153100 PROTEIN"/>
    <property type="match status" value="1"/>
</dbReference>
<organism evidence="4 5">
    <name type="scientific">Rhamnella rubrinervis</name>
    <dbReference type="NCBI Taxonomy" id="2594499"/>
    <lineage>
        <taxon>Eukaryota</taxon>
        <taxon>Viridiplantae</taxon>
        <taxon>Streptophyta</taxon>
        <taxon>Embryophyta</taxon>
        <taxon>Tracheophyta</taxon>
        <taxon>Spermatophyta</taxon>
        <taxon>Magnoliopsida</taxon>
        <taxon>eudicotyledons</taxon>
        <taxon>Gunneridae</taxon>
        <taxon>Pentapetalae</taxon>
        <taxon>rosids</taxon>
        <taxon>fabids</taxon>
        <taxon>Rosales</taxon>
        <taxon>Rhamnaceae</taxon>
        <taxon>rhamnoid group</taxon>
        <taxon>Rhamneae</taxon>
        <taxon>Rhamnella</taxon>
    </lineage>
</organism>
<accession>A0A8K0DVX0</accession>
<evidence type="ECO:0000256" key="2">
    <source>
        <dbReference type="ARBA" id="ARBA00023033"/>
    </source>
</evidence>
<gene>
    <name evidence="4" type="ORF">FNV43_RR21845</name>
</gene>
<feature type="region of interest" description="Disordered" evidence="3">
    <location>
        <begin position="34"/>
        <end position="55"/>
    </location>
</feature>
<proteinExistence type="predicted"/>
<evidence type="ECO:0000256" key="1">
    <source>
        <dbReference type="ARBA" id="ARBA00023002"/>
    </source>
</evidence>
<name>A0A8K0DVX0_9ROSA</name>
<keyword evidence="1" id="KW-0560">Oxidoreductase</keyword>
<evidence type="ECO:0000256" key="3">
    <source>
        <dbReference type="SAM" id="MobiDB-lite"/>
    </source>
</evidence>
<dbReference type="SUPFAM" id="SSF51905">
    <property type="entry name" value="FAD/NAD(P)-binding domain"/>
    <property type="match status" value="1"/>
</dbReference>
<reference evidence="4" key="1">
    <citation type="submission" date="2020-03" db="EMBL/GenBank/DDBJ databases">
        <title>A high-quality chromosome-level genome assembly of a woody plant with both climbing and erect habits, Rhamnella rubrinervis.</title>
        <authorList>
            <person name="Lu Z."/>
            <person name="Yang Y."/>
            <person name="Zhu X."/>
            <person name="Sun Y."/>
        </authorList>
    </citation>
    <scope>NUCLEOTIDE SEQUENCE</scope>
    <source>
        <strain evidence="4">BYM</strain>
        <tissue evidence="4">Leaf</tissue>
    </source>
</reference>
<evidence type="ECO:0000313" key="4">
    <source>
        <dbReference type="EMBL" id="KAF3434760.1"/>
    </source>
</evidence>
<dbReference type="EMBL" id="VOIH02000010">
    <property type="protein sequence ID" value="KAF3434760.1"/>
    <property type="molecule type" value="Genomic_DNA"/>
</dbReference>
<protein>
    <recommendedName>
        <fullName evidence="6">FAD-binding domain-containing protein</fullName>
    </recommendedName>
</protein>